<accession>A0A7V5PP62</accession>
<keyword evidence="8" id="KW-0067">ATP-binding</keyword>
<comment type="similarity">
    <text evidence="2">Belongs to the HPPK family.</text>
</comment>
<evidence type="ECO:0000256" key="6">
    <source>
        <dbReference type="ARBA" id="ARBA00022741"/>
    </source>
</evidence>
<protein>
    <recommendedName>
        <fullName evidence="4">2-amino-4-hydroxy-6-hydroxymethyldihydropteridine pyrophosphokinase</fullName>
        <ecNumber evidence="3">2.7.6.3</ecNumber>
    </recommendedName>
    <alternativeName>
        <fullName evidence="11">6-hydroxymethyl-7,8-dihydropterin pyrophosphokinase</fullName>
    </alternativeName>
    <alternativeName>
        <fullName evidence="12">7,8-dihydro-6-hydroxymethylpterin-pyrophosphokinase</fullName>
    </alternativeName>
</protein>
<keyword evidence="9" id="KW-0289">Folate biosynthesis</keyword>
<dbReference type="GO" id="GO:0046654">
    <property type="term" value="P:tetrahydrofolate biosynthetic process"/>
    <property type="evidence" value="ECO:0007669"/>
    <property type="project" value="UniProtKB-UniPathway"/>
</dbReference>
<evidence type="ECO:0000256" key="11">
    <source>
        <dbReference type="ARBA" id="ARBA00029766"/>
    </source>
</evidence>
<evidence type="ECO:0000256" key="7">
    <source>
        <dbReference type="ARBA" id="ARBA00022777"/>
    </source>
</evidence>
<dbReference type="AlphaFoldDB" id="A0A7V5PP62"/>
<evidence type="ECO:0000313" key="14">
    <source>
        <dbReference type="EMBL" id="HHJ52721.1"/>
    </source>
</evidence>
<dbReference type="EMBL" id="DROD01000407">
    <property type="protein sequence ID" value="HHJ52721.1"/>
    <property type="molecule type" value="Genomic_DNA"/>
</dbReference>
<evidence type="ECO:0000256" key="12">
    <source>
        <dbReference type="ARBA" id="ARBA00033413"/>
    </source>
</evidence>
<evidence type="ECO:0000256" key="2">
    <source>
        <dbReference type="ARBA" id="ARBA00005810"/>
    </source>
</evidence>
<keyword evidence="7" id="KW-0418">Kinase</keyword>
<organism evidence="14">
    <name type="scientific">Caldithrix abyssi</name>
    <dbReference type="NCBI Taxonomy" id="187145"/>
    <lineage>
        <taxon>Bacteria</taxon>
        <taxon>Pseudomonadati</taxon>
        <taxon>Calditrichota</taxon>
        <taxon>Calditrichia</taxon>
        <taxon>Calditrichales</taxon>
        <taxon>Calditrichaceae</taxon>
        <taxon>Caldithrix</taxon>
    </lineage>
</organism>
<name>A0A7V5PP62_CALAY</name>
<evidence type="ECO:0000256" key="3">
    <source>
        <dbReference type="ARBA" id="ARBA00013253"/>
    </source>
</evidence>
<dbReference type="Pfam" id="PF01288">
    <property type="entry name" value="HPPK"/>
    <property type="match status" value="1"/>
</dbReference>
<dbReference type="GO" id="GO:0046656">
    <property type="term" value="P:folic acid biosynthetic process"/>
    <property type="evidence" value="ECO:0007669"/>
    <property type="project" value="UniProtKB-KW"/>
</dbReference>
<dbReference type="GO" id="GO:0016301">
    <property type="term" value="F:kinase activity"/>
    <property type="evidence" value="ECO:0007669"/>
    <property type="project" value="UniProtKB-KW"/>
</dbReference>
<evidence type="ECO:0000256" key="10">
    <source>
        <dbReference type="ARBA" id="ARBA00029409"/>
    </source>
</evidence>
<evidence type="ECO:0000256" key="9">
    <source>
        <dbReference type="ARBA" id="ARBA00022909"/>
    </source>
</evidence>
<comment type="caution">
    <text evidence="14">The sequence shown here is derived from an EMBL/GenBank/DDBJ whole genome shotgun (WGS) entry which is preliminary data.</text>
</comment>
<dbReference type="GO" id="GO:0003848">
    <property type="term" value="F:2-amino-4-hydroxy-6-hydroxymethyldihydropteridine diphosphokinase activity"/>
    <property type="evidence" value="ECO:0007669"/>
    <property type="project" value="UniProtKB-EC"/>
</dbReference>
<comment type="pathway">
    <text evidence="1">Cofactor biosynthesis; tetrahydrofolate biosynthesis; 2-amino-4-hydroxy-6-hydroxymethyl-7,8-dihydropteridine diphosphate from 7,8-dihydroneopterin triphosphate: step 4/4.</text>
</comment>
<dbReference type="UniPathway" id="UPA00077">
    <property type="reaction ID" value="UER00155"/>
</dbReference>
<dbReference type="PANTHER" id="PTHR43071:SF1">
    <property type="entry name" value="2-AMINO-4-HYDROXY-6-HYDROXYMETHYLDIHYDROPTERIDINE PYROPHOSPHOKINASE"/>
    <property type="match status" value="1"/>
</dbReference>
<evidence type="ECO:0000256" key="8">
    <source>
        <dbReference type="ARBA" id="ARBA00022840"/>
    </source>
</evidence>
<dbReference type="InterPro" id="IPR000550">
    <property type="entry name" value="Hppk"/>
</dbReference>
<dbReference type="NCBIfam" id="TIGR01498">
    <property type="entry name" value="folK"/>
    <property type="match status" value="1"/>
</dbReference>
<dbReference type="Gene3D" id="3.30.70.560">
    <property type="entry name" value="7,8-Dihydro-6-hydroxymethylpterin-pyrophosphokinase HPPK"/>
    <property type="match status" value="1"/>
</dbReference>
<keyword evidence="6" id="KW-0547">Nucleotide-binding</keyword>
<evidence type="ECO:0000256" key="1">
    <source>
        <dbReference type="ARBA" id="ARBA00005051"/>
    </source>
</evidence>
<reference evidence="14" key="1">
    <citation type="journal article" date="2020" name="mSystems">
        <title>Genome- and Community-Level Interaction Insights into Carbon Utilization and Element Cycling Functions of Hydrothermarchaeota in Hydrothermal Sediment.</title>
        <authorList>
            <person name="Zhou Z."/>
            <person name="Liu Y."/>
            <person name="Xu W."/>
            <person name="Pan J."/>
            <person name="Luo Z.H."/>
            <person name="Li M."/>
        </authorList>
    </citation>
    <scope>NUCLEOTIDE SEQUENCE [LARGE SCALE GENOMIC DNA]</scope>
    <source>
        <strain evidence="14">HyVt-527</strain>
    </source>
</reference>
<evidence type="ECO:0000256" key="4">
    <source>
        <dbReference type="ARBA" id="ARBA00016218"/>
    </source>
</evidence>
<dbReference type="CDD" id="cd00483">
    <property type="entry name" value="HPPK"/>
    <property type="match status" value="1"/>
</dbReference>
<dbReference type="EC" id="2.7.6.3" evidence="3"/>
<dbReference type="SUPFAM" id="SSF55083">
    <property type="entry name" value="6-hydroxymethyl-7,8-dihydropterin pyrophosphokinase, HPPK"/>
    <property type="match status" value="1"/>
</dbReference>
<keyword evidence="5 14" id="KW-0808">Transferase</keyword>
<gene>
    <name evidence="14" type="primary">folK</name>
    <name evidence="14" type="ORF">ENJ89_05960</name>
</gene>
<dbReference type="Proteomes" id="UP000886124">
    <property type="component" value="Unassembled WGS sequence"/>
</dbReference>
<dbReference type="InterPro" id="IPR035907">
    <property type="entry name" value="Hppk_sf"/>
</dbReference>
<comment type="function">
    <text evidence="10">Catalyzes the transfer of pyrophosphate from adenosine triphosphate (ATP) to 6-hydroxymethyl-7,8-dihydropterin, an enzymatic step in folate biosynthesis pathway.</text>
</comment>
<sequence length="159" mass="18071">MKYLISLGSNLGDRKQNIRKAVAGIRNYGTLLSVSDLFQSEPFGVREQPFFFNLVLELDSPLRPFRLLRKCKQLEVELGRARSFRWGPRAIDIDILEWEGESITHPVLTIPHPGLEKRRFVLAPLAQIRPDFHARNGYSVAQLMALCPDGSRVESVGEL</sequence>
<dbReference type="PROSITE" id="PS00794">
    <property type="entry name" value="HPPK"/>
    <property type="match status" value="1"/>
</dbReference>
<feature type="domain" description="7,8-dihydro-6-hydroxymethylpterin-pyrophosphokinase" evidence="13">
    <location>
        <begin position="85"/>
        <end position="96"/>
    </location>
</feature>
<dbReference type="PANTHER" id="PTHR43071">
    <property type="entry name" value="2-AMINO-4-HYDROXY-6-HYDROXYMETHYLDIHYDROPTERIDINE PYROPHOSPHOKINASE"/>
    <property type="match status" value="1"/>
</dbReference>
<proteinExistence type="inferred from homology"/>
<dbReference type="GO" id="GO:0005524">
    <property type="term" value="F:ATP binding"/>
    <property type="evidence" value="ECO:0007669"/>
    <property type="project" value="UniProtKB-KW"/>
</dbReference>
<evidence type="ECO:0000256" key="5">
    <source>
        <dbReference type="ARBA" id="ARBA00022679"/>
    </source>
</evidence>
<evidence type="ECO:0000259" key="13">
    <source>
        <dbReference type="PROSITE" id="PS00794"/>
    </source>
</evidence>